<dbReference type="Proteomes" id="UP000638648">
    <property type="component" value="Unassembled WGS sequence"/>
</dbReference>
<dbReference type="PROSITE" id="PS51318">
    <property type="entry name" value="TAT"/>
    <property type="match status" value="1"/>
</dbReference>
<comment type="similarity">
    <text evidence="1 7">Belongs to the glycosyl hydrolase 5 (cellulase A) family.</text>
</comment>
<dbReference type="PANTHER" id="PTHR31297">
    <property type="entry name" value="GLUCAN ENDO-1,6-BETA-GLUCOSIDASE B"/>
    <property type="match status" value="1"/>
</dbReference>
<dbReference type="GO" id="GO:0008422">
    <property type="term" value="F:beta-glucosidase activity"/>
    <property type="evidence" value="ECO:0007669"/>
    <property type="project" value="TreeGrafter"/>
</dbReference>
<dbReference type="GO" id="GO:0005576">
    <property type="term" value="C:extracellular region"/>
    <property type="evidence" value="ECO:0007669"/>
    <property type="project" value="TreeGrafter"/>
</dbReference>
<evidence type="ECO:0000256" key="6">
    <source>
        <dbReference type="ARBA" id="ARBA00023326"/>
    </source>
</evidence>
<feature type="domain" description="Glycoside hydrolase family 5" evidence="8">
    <location>
        <begin position="76"/>
        <end position="365"/>
    </location>
</feature>
<evidence type="ECO:0000259" key="8">
    <source>
        <dbReference type="Pfam" id="PF00150"/>
    </source>
</evidence>
<organism evidence="9 10">
    <name type="scientific">Actinopolymorpha pittospori</name>
    <dbReference type="NCBI Taxonomy" id="648752"/>
    <lineage>
        <taxon>Bacteria</taxon>
        <taxon>Bacillati</taxon>
        <taxon>Actinomycetota</taxon>
        <taxon>Actinomycetes</taxon>
        <taxon>Propionibacteriales</taxon>
        <taxon>Actinopolymorphaceae</taxon>
        <taxon>Actinopolymorpha</taxon>
    </lineage>
</organism>
<dbReference type="RefSeq" id="WP_192755299.1">
    <property type="nucleotide sequence ID" value="NZ_BAABJL010000005.1"/>
</dbReference>
<dbReference type="InterPro" id="IPR001547">
    <property type="entry name" value="Glyco_hydro_5"/>
</dbReference>
<evidence type="ECO:0000256" key="4">
    <source>
        <dbReference type="ARBA" id="ARBA00023277"/>
    </source>
</evidence>
<evidence type="ECO:0000256" key="3">
    <source>
        <dbReference type="ARBA" id="ARBA00023001"/>
    </source>
</evidence>
<dbReference type="PANTHER" id="PTHR31297:SF41">
    <property type="entry name" value="ENDOGLUCANASE, PUTATIVE (AFU_ORTHOLOGUE AFUA_5G01830)-RELATED"/>
    <property type="match status" value="1"/>
</dbReference>
<keyword evidence="6" id="KW-0624">Polysaccharide degradation</keyword>
<evidence type="ECO:0000256" key="2">
    <source>
        <dbReference type="ARBA" id="ARBA00022801"/>
    </source>
</evidence>
<proteinExistence type="inferred from homology"/>
<reference evidence="9" key="1">
    <citation type="submission" date="2020-10" db="EMBL/GenBank/DDBJ databases">
        <title>Sequencing the genomes of 1000 actinobacteria strains.</title>
        <authorList>
            <person name="Klenk H.-P."/>
        </authorList>
    </citation>
    <scope>NUCLEOTIDE SEQUENCE</scope>
    <source>
        <strain evidence="9">DSM 45354</strain>
    </source>
</reference>
<dbReference type="GO" id="GO:0030245">
    <property type="term" value="P:cellulose catabolic process"/>
    <property type="evidence" value="ECO:0007669"/>
    <property type="project" value="UniProtKB-KW"/>
</dbReference>
<keyword evidence="4" id="KW-0119">Carbohydrate metabolism</keyword>
<dbReference type="Gene3D" id="3.20.20.80">
    <property type="entry name" value="Glycosidases"/>
    <property type="match status" value="1"/>
</dbReference>
<dbReference type="Pfam" id="PF00150">
    <property type="entry name" value="Cellulase"/>
    <property type="match status" value="1"/>
</dbReference>
<accession>A0A927N505</accession>
<dbReference type="InterPro" id="IPR017853">
    <property type="entry name" value="GH"/>
</dbReference>
<keyword evidence="10" id="KW-1185">Reference proteome</keyword>
<dbReference type="InterPro" id="IPR006311">
    <property type="entry name" value="TAT_signal"/>
</dbReference>
<dbReference type="GO" id="GO:0009986">
    <property type="term" value="C:cell surface"/>
    <property type="evidence" value="ECO:0007669"/>
    <property type="project" value="TreeGrafter"/>
</dbReference>
<evidence type="ECO:0000256" key="1">
    <source>
        <dbReference type="ARBA" id="ARBA00005641"/>
    </source>
</evidence>
<evidence type="ECO:0000313" key="9">
    <source>
        <dbReference type="EMBL" id="MBE1612209.1"/>
    </source>
</evidence>
<evidence type="ECO:0000256" key="7">
    <source>
        <dbReference type="RuleBase" id="RU361153"/>
    </source>
</evidence>
<dbReference type="AlphaFoldDB" id="A0A927N505"/>
<name>A0A927N505_9ACTN</name>
<gene>
    <name evidence="9" type="ORF">HEB94_009057</name>
</gene>
<keyword evidence="5 7" id="KW-0326">Glycosidase</keyword>
<comment type="caution">
    <text evidence="9">The sequence shown here is derived from an EMBL/GenBank/DDBJ whole genome shotgun (WGS) entry which is preliminary data.</text>
</comment>
<dbReference type="SUPFAM" id="SSF51445">
    <property type="entry name" value="(Trans)glycosidases"/>
    <property type="match status" value="1"/>
</dbReference>
<evidence type="ECO:0000256" key="5">
    <source>
        <dbReference type="ARBA" id="ARBA00023295"/>
    </source>
</evidence>
<keyword evidence="2 7" id="KW-0378">Hydrolase</keyword>
<sequence length="412" mass="45918">MDLDRRKLLAAAGTTVGGALLGGGIGAGTASAATARPDDMGDVDTDDAVDTEAGERAGSDRSFSWNRLRGMSAPSTLTDADVEAFAATGGNLLRLGFAGTPLMRKTAPFDLDQEAFARLDAILDACERHGVHVVIDPHTLPGLRDNFTTFPDDEFWQDLRFHDLAHELWDYIAARYKDRGSVVAGYDLLNEPAVPDVRAESGPASWNALALGLVATVRAHDPDRHILIGTAISPKPDGPLWYSRFESVNALPPPPDRRIVITPHMYAPHAFTHQGVQADYPEGLHYPGTAPGQTWEGLPASVYWDRAAIRDYLRPALDYQRAHHVPVFVGEFSTPRWIGADGNRYLRDTIEEFERLGWSWTYHAWREWEGWDAELSNDDKDDLTRYPSTPRLELLKHYFTRNGRRRPRGQRL</sequence>
<keyword evidence="3" id="KW-0136">Cellulose degradation</keyword>
<evidence type="ECO:0000313" key="10">
    <source>
        <dbReference type="Proteomes" id="UP000638648"/>
    </source>
</evidence>
<dbReference type="InterPro" id="IPR050386">
    <property type="entry name" value="Glycosyl_hydrolase_5"/>
</dbReference>
<protein>
    <submittedName>
        <fullName evidence="9">Aryl-phospho-beta-D-glucosidase BglC (GH1 family)</fullName>
    </submittedName>
</protein>
<dbReference type="EMBL" id="JADBEM010000001">
    <property type="protein sequence ID" value="MBE1612209.1"/>
    <property type="molecule type" value="Genomic_DNA"/>
</dbReference>